<organism evidence="1 2">
    <name type="scientific">Gordonia pseudamarae</name>
    <dbReference type="NCBI Taxonomy" id="2831662"/>
    <lineage>
        <taxon>Bacteria</taxon>
        <taxon>Bacillati</taxon>
        <taxon>Actinomycetota</taxon>
        <taxon>Actinomycetes</taxon>
        <taxon>Mycobacteriales</taxon>
        <taxon>Gordoniaceae</taxon>
        <taxon>Gordonia</taxon>
    </lineage>
</organism>
<dbReference type="RefSeq" id="WP_260840192.1">
    <property type="nucleotide sequence ID" value="NZ_CP045809.1"/>
</dbReference>
<reference evidence="1" key="1">
    <citation type="journal article" date="2021" name="Nat. Microbiol.">
        <title>Cocultivation of an ultrasmall environmental parasitic bacterium with lytic ability against bacteria associated with wastewater foams.</title>
        <authorList>
            <person name="Batinovic S."/>
            <person name="Rose J.J.A."/>
            <person name="Ratcliffe J."/>
            <person name="Seviour R.J."/>
            <person name="Petrovski S."/>
        </authorList>
    </citation>
    <scope>NUCLEOTIDE SEQUENCE</scope>
    <source>
        <strain evidence="1">CON9</strain>
    </source>
</reference>
<protein>
    <submittedName>
        <fullName evidence="1">Uncharacterized protein</fullName>
    </submittedName>
</protein>
<proteinExistence type="predicted"/>
<gene>
    <name evidence="1" type="ORF">GII31_21865</name>
</gene>
<keyword evidence="2" id="KW-1185">Reference proteome</keyword>
<dbReference type="Proteomes" id="UP001059836">
    <property type="component" value="Chromosome"/>
</dbReference>
<evidence type="ECO:0000313" key="1">
    <source>
        <dbReference type="EMBL" id="QHN37150.1"/>
    </source>
</evidence>
<accession>A0ABX6IPU3</accession>
<name>A0ABX6IPU3_9ACTN</name>
<evidence type="ECO:0000313" key="2">
    <source>
        <dbReference type="Proteomes" id="UP001059836"/>
    </source>
</evidence>
<sequence>MDVESSGEDAEITAYGKPTGVRLVADRAAPKKWVSGATVNALPDVDADETLAADIAAAFVDEDYIADPWADRE</sequence>
<dbReference type="EMBL" id="CP045809">
    <property type="protein sequence ID" value="QHN37150.1"/>
    <property type="molecule type" value="Genomic_DNA"/>
</dbReference>